<keyword evidence="3" id="KW-1015">Disulfide bond</keyword>
<feature type="signal peptide" evidence="8">
    <location>
        <begin position="1"/>
        <end position="30"/>
    </location>
</feature>
<dbReference type="RefSeq" id="XP_032062505.1">
    <property type="nucleotide sequence ID" value="XM_032206614.1"/>
</dbReference>
<evidence type="ECO:0000313" key="11">
    <source>
        <dbReference type="RefSeq" id="XP_032062505.1"/>
    </source>
</evidence>
<evidence type="ECO:0000256" key="5">
    <source>
        <dbReference type="ARBA" id="ARBA00023319"/>
    </source>
</evidence>
<feature type="region of interest" description="Disordered" evidence="6">
    <location>
        <begin position="351"/>
        <end position="375"/>
    </location>
</feature>
<feature type="region of interest" description="Disordered" evidence="6">
    <location>
        <begin position="39"/>
        <end position="66"/>
    </location>
</feature>
<feature type="transmembrane region" description="Helical" evidence="7">
    <location>
        <begin position="317"/>
        <end position="337"/>
    </location>
</feature>
<feature type="chain" id="PRO_5026763108" evidence="8">
    <location>
        <begin position="31"/>
        <end position="375"/>
    </location>
</feature>
<accession>A0A6J3EKQ8</accession>
<name>A0A6J3EKQ8_AYTFU</name>
<dbReference type="Pfam" id="PF08204">
    <property type="entry name" value="V-set_CD47"/>
    <property type="match status" value="1"/>
</dbReference>
<keyword evidence="4" id="KW-0325">Glycoprotein</keyword>
<protein>
    <submittedName>
        <fullName evidence="11">Embigin isoform X1</fullName>
    </submittedName>
</protein>
<dbReference type="InterPro" id="IPR007110">
    <property type="entry name" value="Ig-like_dom"/>
</dbReference>
<feature type="domain" description="Ig-like" evidence="9">
    <location>
        <begin position="125"/>
        <end position="204"/>
    </location>
</feature>
<evidence type="ECO:0000256" key="7">
    <source>
        <dbReference type="SAM" id="Phobius"/>
    </source>
</evidence>
<gene>
    <name evidence="11" type="primary">EMB</name>
</gene>
<keyword evidence="7" id="KW-1133">Transmembrane helix</keyword>
<keyword evidence="10" id="KW-1185">Reference proteome</keyword>
<dbReference type="InterPro" id="IPR036179">
    <property type="entry name" value="Ig-like_dom_sf"/>
</dbReference>
<feature type="compositionally biased region" description="Basic and acidic residues" evidence="6">
    <location>
        <begin position="351"/>
        <end position="361"/>
    </location>
</feature>
<keyword evidence="7" id="KW-0812">Transmembrane</keyword>
<evidence type="ECO:0000256" key="2">
    <source>
        <dbReference type="ARBA" id="ARBA00023136"/>
    </source>
</evidence>
<organism evidence="10 11">
    <name type="scientific">Aythya fuligula</name>
    <name type="common">Tufted duck</name>
    <name type="synonym">Anas fuligula</name>
    <dbReference type="NCBI Taxonomy" id="219594"/>
    <lineage>
        <taxon>Eukaryota</taxon>
        <taxon>Metazoa</taxon>
        <taxon>Chordata</taxon>
        <taxon>Craniata</taxon>
        <taxon>Vertebrata</taxon>
        <taxon>Euteleostomi</taxon>
        <taxon>Archelosauria</taxon>
        <taxon>Archosauria</taxon>
        <taxon>Dinosauria</taxon>
        <taxon>Saurischia</taxon>
        <taxon>Theropoda</taxon>
        <taxon>Coelurosauria</taxon>
        <taxon>Aves</taxon>
        <taxon>Neognathae</taxon>
        <taxon>Galloanserae</taxon>
        <taxon>Anseriformes</taxon>
        <taxon>Anatidae</taxon>
        <taxon>Aythyinae</taxon>
        <taxon>Aythya</taxon>
    </lineage>
</organism>
<evidence type="ECO:0000256" key="8">
    <source>
        <dbReference type="SAM" id="SignalP"/>
    </source>
</evidence>
<dbReference type="InterPro" id="IPR013783">
    <property type="entry name" value="Ig-like_fold"/>
</dbReference>
<evidence type="ECO:0000256" key="4">
    <source>
        <dbReference type="ARBA" id="ARBA00023180"/>
    </source>
</evidence>
<sequence>MPARCSGSCPGRLLLLLLLCLCFSLPGGSPADLAVTPQDANQTHENSLTRMPTGLKSSPEPMTTTQTVNRQTWGGSISDHLTVGPDASTLGLDLTTQEFKQDTKSNTSHSSYEKYEVVLPDDSGPAVVKNITLDRAVRIELTCKLDGKYSSLKVIQVTWKKGNETIGHINKTENSWSIQLTISDNSKLGSYNCTVKGEKEFSVVFHLQVPKIDVKDKPVITYEGDIAVLVCKSLNSTPISWTWYMTNGSEQIAINDSLLLDKYVIDKVFPNVTQLKILKLTSKDDGVYWCEAAFELGKSKGKMKLKVLSLMVPLKPFLAIVAEVVVLVAVIFLFEIYSKRREKCAEIEKEFDQTEQLKSEESNGVENSSTRHRKV</sequence>
<dbReference type="GO" id="GO:0016020">
    <property type="term" value="C:membrane"/>
    <property type="evidence" value="ECO:0007669"/>
    <property type="project" value="UniProtKB-SubCell"/>
</dbReference>
<dbReference type="Pfam" id="PF13927">
    <property type="entry name" value="Ig_3"/>
    <property type="match status" value="1"/>
</dbReference>
<evidence type="ECO:0000256" key="6">
    <source>
        <dbReference type="SAM" id="MobiDB-lite"/>
    </source>
</evidence>
<keyword evidence="8" id="KW-0732">Signal</keyword>
<proteinExistence type="predicted"/>
<dbReference type="InParanoid" id="A0A6J3EKQ8"/>
<dbReference type="PROSITE" id="PS50835">
    <property type="entry name" value="IG_LIKE"/>
    <property type="match status" value="2"/>
</dbReference>
<evidence type="ECO:0000256" key="3">
    <source>
        <dbReference type="ARBA" id="ARBA00023157"/>
    </source>
</evidence>
<keyword evidence="5" id="KW-0393">Immunoglobulin domain</keyword>
<reference evidence="11" key="1">
    <citation type="submission" date="2025-08" db="UniProtKB">
        <authorList>
            <consortium name="RefSeq"/>
        </authorList>
    </citation>
    <scope>IDENTIFICATION</scope>
    <source>
        <tissue evidence="11">Lung</tissue>
    </source>
</reference>
<dbReference type="GeneID" id="116501177"/>
<dbReference type="InterPro" id="IPR003599">
    <property type="entry name" value="Ig_sub"/>
</dbReference>
<evidence type="ECO:0000259" key="9">
    <source>
        <dbReference type="PROSITE" id="PS50835"/>
    </source>
</evidence>
<dbReference type="SUPFAM" id="SSF48726">
    <property type="entry name" value="Immunoglobulin"/>
    <property type="match status" value="1"/>
</dbReference>
<dbReference type="InterPro" id="IPR051275">
    <property type="entry name" value="Cell_adhesion_signaling"/>
</dbReference>
<dbReference type="KEGG" id="aful:116501177"/>
<feature type="domain" description="Ig-like" evidence="9">
    <location>
        <begin position="210"/>
        <end position="309"/>
    </location>
</feature>
<dbReference type="PANTHER" id="PTHR11640">
    <property type="entry name" value="NEPHRIN"/>
    <property type="match status" value="1"/>
</dbReference>
<dbReference type="SMART" id="SM00409">
    <property type="entry name" value="IG"/>
    <property type="match status" value="2"/>
</dbReference>
<keyword evidence="2 7" id="KW-0472">Membrane</keyword>
<dbReference type="AlphaFoldDB" id="A0A6J3EKQ8"/>
<feature type="compositionally biased region" description="Polar residues" evidence="6">
    <location>
        <begin position="39"/>
        <end position="50"/>
    </location>
</feature>
<dbReference type="CTD" id="133418"/>
<evidence type="ECO:0000313" key="10">
    <source>
        <dbReference type="Proteomes" id="UP000504639"/>
    </source>
</evidence>
<dbReference type="Proteomes" id="UP000504639">
    <property type="component" value="Chromosome Z"/>
</dbReference>
<dbReference type="InterPro" id="IPR013270">
    <property type="entry name" value="CD47_Vset"/>
</dbReference>
<comment type="subcellular location">
    <subcellularLocation>
        <location evidence="1">Membrane</location>
        <topology evidence="1">Single-pass type I membrane protein</topology>
    </subcellularLocation>
</comment>
<evidence type="ECO:0000256" key="1">
    <source>
        <dbReference type="ARBA" id="ARBA00004479"/>
    </source>
</evidence>
<dbReference type="CDD" id="cd00096">
    <property type="entry name" value="Ig"/>
    <property type="match status" value="1"/>
</dbReference>
<dbReference type="Gene3D" id="2.60.40.10">
    <property type="entry name" value="Immunoglobulins"/>
    <property type="match status" value="2"/>
</dbReference>